<dbReference type="AlphaFoldDB" id="A0A495MBY2"/>
<evidence type="ECO:0000313" key="2">
    <source>
        <dbReference type="EMBL" id="RKS21759.1"/>
    </source>
</evidence>
<accession>A0A495MBY2</accession>
<proteinExistence type="predicted"/>
<feature type="transmembrane region" description="Helical" evidence="1">
    <location>
        <begin position="12"/>
        <end position="30"/>
    </location>
</feature>
<sequence length="99" mass="11077">MKTKLFTRVTALSIAVTFVALLLGLIGAAMSSFYPGLAVLIVMALITISSRLYTTRISTRSNDFQRNYYTIFTIINVLLILIALWMTFVIVHDRVLGDC</sequence>
<feature type="transmembrane region" description="Helical" evidence="1">
    <location>
        <begin position="66"/>
        <end position="91"/>
    </location>
</feature>
<keyword evidence="1" id="KW-0472">Membrane</keyword>
<keyword evidence="1" id="KW-1133">Transmembrane helix</keyword>
<reference evidence="2 3" key="1">
    <citation type="submission" date="2018-10" db="EMBL/GenBank/DDBJ databases">
        <title>Genomic Encyclopedia of Archaeal and Bacterial Type Strains, Phase II (KMG-II): from individual species to whole genera.</title>
        <authorList>
            <person name="Goeker M."/>
        </authorList>
    </citation>
    <scope>NUCLEOTIDE SEQUENCE [LARGE SCALE GENOMIC DNA]</scope>
    <source>
        <strain evidence="2 3">DSM 29537</strain>
    </source>
</reference>
<dbReference type="EMBL" id="RBLC01000003">
    <property type="protein sequence ID" value="RKS21759.1"/>
    <property type="molecule type" value="Genomic_DNA"/>
</dbReference>
<evidence type="ECO:0000313" key="3">
    <source>
        <dbReference type="Proteomes" id="UP000277579"/>
    </source>
</evidence>
<organism evidence="2 3">
    <name type="scientific">Flavobacterium endophyticum</name>
    <dbReference type="NCBI Taxonomy" id="1540163"/>
    <lineage>
        <taxon>Bacteria</taxon>
        <taxon>Pseudomonadati</taxon>
        <taxon>Bacteroidota</taxon>
        <taxon>Flavobacteriia</taxon>
        <taxon>Flavobacteriales</taxon>
        <taxon>Flavobacteriaceae</taxon>
        <taxon>Flavobacterium</taxon>
    </lineage>
</organism>
<keyword evidence="3" id="KW-1185">Reference proteome</keyword>
<name>A0A495MBY2_9FLAO</name>
<protein>
    <submittedName>
        <fullName evidence="2">Uncharacterized protein</fullName>
    </submittedName>
</protein>
<keyword evidence="1" id="KW-0812">Transmembrane</keyword>
<feature type="transmembrane region" description="Helical" evidence="1">
    <location>
        <begin position="36"/>
        <end position="54"/>
    </location>
</feature>
<evidence type="ECO:0000256" key="1">
    <source>
        <dbReference type="SAM" id="Phobius"/>
    </source>
</evidence>
<gene>
    <name evidence="2" type="ORF">CLV94_2394</name>
</gene>
<dbReference type="OrthoDB" id="1374200at2"/>
<dbReference type="Proteomes" id="UP000277579">
    <property type="component" value="Unassembled WGS sequence"/>
</dbReference>
<comment type="caution">
    <text evidence="2">The sequence shown here is derived from an EMBL/GenBank/DDBJ whole genome shotgun (WGS) entry which is preliminary data.</text>
</comment>